<dbReference type="AlphaFoldDB" id="A0A0F9C6X0"/>
<name>A0A0F9C6X0_9ZZZZ</name>
<organism evidence="1">
    <name type="scientific">marine sediment metagenome</name>
    <dbReference type="NCBI Taxonomy" id="412755"/>
    <lineage>
        <taxon>unclassified sequences</taxon>
        <taxon>metagenomes</taxon>
        <taxon>ecological metagenomes</taxon>
    </lineage>
</organism>
<sequence>ENVEDAIASLWQPGLVKVFSEKKPLASGAYTAEDVVSESTTLGQPWNFQNCARIAGGGGRIHDALILAETTNIASWFSLFLHTAHPTCNLQDAAPNTAFALADRGIAVVRIEFPACDDIGSGMSETVSTPSTVGNLPKTFVCETGSRDLWGVLAIKNAVDIADTVFLRIVLIIEQF</sequence>
<comment type="caution">
    <text evidence="1">The sequence shown here is derived from an EMBL/GenBank/DDBJ whole genome shotgun (WGS) entry which is preliminary data.</text>
</comment>
<gene>
    <name evidence="1" type="ORF">LCGC14_2359250</name>
</gene>
<dbReference type="EMBL" id="LAZR01034519">
    <property type="protein sequence ID" value="KKL45078.1"/>
    <property type="molecule type" value="Genomic_DNA"/>
</dbReference>
<reference evidence="1" key="1">
    <citation type="journal article" date="2015" name="Nature">
        <title>Complex archaea that bridge the gap between prokaryotes and eukaryotes.</title>
        <authorList>
            <person name="Spang A."/>
            <person name="Saw J.H."/>
            <person name="Jorgensen S.L."/>
            <person name="Zaremba-Niedzwiedzka K."/>
            <person name="Martijn J."/>
            <person name="Lind A.E."/>
            <person name="van Eijk R."/>
            <person name="Schleper C."/>
            <person name="Guy L."/>
            <person name="Ettema T.J."/>
        </authorList>
    </citation>
    <scope>NUCLEOTIDE SEQUENCE</scope>
</reference>
<accession>A0A0F9C6X0</accession>
<protein>
    <submittedName>
        <fullName evidence="1">Uncharacterized protein</fullName>
    </submittedName>
</protein>
<proteinExistence type="predicted"/>
<evidence type="ECO:0000313" key="1">
    <source>
        <dbReference type="EMBL" id="KKL45078.1"/>
    </source>
</evidence>
<feature type="non-terminal residue" evidence="1">
    <location>
        <position position="1"/>
    </location>
</feature>